<gene>
    <name evidence="1" type="ORF">GCM10023185_30260</name>
</gene>
<dbReference type="RefSeq" id="WP_345236933.1">
    <property type="nucleotide sequence ID" value="NZ_BAABGZ010000065.1"/>
</dbReference>
<reference evidence="2" key="1">
    <citation type="journal article" date="2019" name="Int. J. Syst. Evol. Microbiol.">
        <title>The Global Catalogue of Microorganisms (GCM) 10K type strain sequencing project: providing services to taxonomists for standard genome sequencing and annotation.</title>
        <authorList>
            <consortium name="The Broad Institute Genomics Platform"/>
            <consortium name="The Broad Institute Genome Sequencing Center for Infectious Disease"/>
            <person name="Wu L."/>
            <person name="Ma J."/>
        </authorList>
    </citation>
    <scope>NUCLEOTIDE SEQUENCE [LARGE SCALE GENOMIC DNA]</scope>
    <source>
        <strain evidence="2">JCM 17923</strain>
    </source>
</reference>
<evidence type="ECO:0008006" key="3">
    <source>
        <dbReference type="Google" id="ProtNLM"/>
    </source>
</evidence>
<accession>A0ABP8ILD8</accession>
<evidence type="ECO:0000313" key="2">
    <source>
        <dbReference type="Proteomes" id="UP001501153"/>
    </source>
</evidence>
<proteinExistence type="predicted"/>
<sequence>MNLPDSPYFQSPAATISHVSALPTSGYIRLDWQPVASTPAELRAIYEQAFQAMRQHNTPSLMTVHNNRPPLPAEIQGWLGEVWVPRAIRELGFGRCAVVEVNPPQSRQVVHTVTAALEEPLEYQFFSTPEAADAWLRS</sequence>
<name>A0ABP8ILD8_9BACT</name>
<keyword evidence="2" id="KW-1185">Reference proteome</keyword>
<dbReference type="EMBL" id="BAABGZ010000065">
    <property type="protein sequence ID" value="GAA4362382.1"/>
    <property type="molecule type" value="Genomic_DNA"/>
</dbReference>
<protein>
    <recommendedName>
        <fullName evidence="3">STAS/SEC14 domain-containing protein</fullName>
    </recommendedName>
</protein>
<evidence type="ECO:0000313" key="1">
    <source>
        <dbReference type="EMBL" id="GAA4362382.1"/>
    </source>
</evidence>
<comment type="caution">
    <text evidence="1">The sequence shown here is derived from an EMBL/GenBank/DDBJ whole genome shotgun (WGS) entry which is preliminary data.</text>
</comment>
<organism evidence="1 2">
    <name type="scientific">Hymenobacter saemangeumensis</name>
    <dbReference type="NCBI Taxonomy" id="1084522"/>
    <lineage>
        <taxon>Bacteria</taxon>
        <taxon>Pseudomonadati</taxon>
        <taxon>Bacteroidota</taxon>
        <taxon>Cytophagia</taxon>
        <taxon>Cytophagales</taxon>
        <taxon>Hymenobacteraceae</taxon>
        <taxon>Hymenobacter</taxon>
    </lineage>
</organism>
<dbReference type="Proteomes" id="UP001501153">
    <property type="component" value="Unassembled WGS sequence"/>
</dbReference>